<evidence type="ECO:0000313" key="11">
    <source>
        <dbReference type="Proteomes" id="UP000194577"/>
    </source>
</evidence>
<dbReference type="Proteomes" id="UP000194577">
    <property type="component" value="Unassembled WGS sequence"/>
</dbReference>
<protein>
    <recommendedName>
        <fullName evidence="8">Holo-[acyl-carrier-protein] synthase</fullName>
        <shortName evidence="8">Holo-ACP synthase</shortName>
        <ecNumber evidence="8">2.7.8.7</ecNumber>
    </recommendedName>
    <alternativeName>
        <fullName evidence="8">4'-phosphopantetheinyl transferase AcpS</fullName>
    </alternativeName>
</protein>
<name>A0ABX4MDD0_9ACTO</name>
<dbReference type="NCBIfam" id="NF000831">
    <property type="entry name" value="PRK00070.3-1"/>
    <property type="match status" value="1"/>
</dbReference>
<dbReference type="NCBIfam" id="TIGR00556">
    <property type="entry name" value="pantethn_trn"/>
    <property type="match status" value="1"/>
</dbReference>
<comment type="function">
    <text evidence="8">Transfers the 4'-phosphopantetheine moiety from coenzyme A to a Ser of acyl-carrier-protein.</text>
</comment>
<keyword evidence="5 8" id="KW-0460">Magnesium</keyword>
<accession>A0ABX4MDD0</accession>
<evidence type="ECO:0000256" key="6">
    <source>
        <dbReference type="ARBA" id="ARBA00023098"/>
    </source>
</evidence>
<dbReference type="InterPro" id="IPR004568">
    <property type="entry name" value="Ppantetheine-prot_Trfase_dom"/>
</dbReference>
<keyword evidence="4 8" id="KW-0276">Fatty acid metabolism</keyword>
<evidence type="ECO:0000313" key="10">
    <source>
        <dbReference type="EMBL" id="PHP52020.1"/>
    </source>
</evidence>
<proteinExistence type="inferred from homology"/>
<keyword evidence="7 8" id="KW-0275">Fatty acid biosynthesis</keyword>
<dbReference type="InterPro" id="IPR008278">
    <property type="entry name" value="4-PPantetheinyl_Trfase_dom"/>
</dbReference>
<keyword evidence="8" id="KW-0963">Cytoplasm</keyword>
<dbReference type="Pfam" id="PF01648">
    <property type="entry name" value="ACPS"/>
    <property type="match status" value="1"/>
</dbReference>
<evidence type="ECO:0000256" key="8">
    <source>
        <dbReference type="HAMAP-Rule" id="MF_00101"/>
    </source>
</evidence>
<sequence>MSQPSLPEVPEVKGVLGVGIDLVHIPGLSEQLDQPGTVFAERAFTARERRDAARRADATGSLEADHLAGRWAAKEAFIKAWSAAANTRAGHAVAPRLSPEAVDWREIELIGDRWGRPSLRLTGTVADAVTASLGEGAAASRRWPVSVTHDGDWAAAVVLYIGS</sequence>
<evidence type="ECO:0000256" key="2">
    <source>
        <dbReference type="ARBA" id="ARBA00022679"/>
    </source>
</evidence>
<evidence type="ECO:0000256" key="4">
    <source>
        <dbReference type="ARBA" id="ARBA00022832"/>
    </source>
</evidence>
<dbReference type="EC" id="2.7.8.7" evidence="8"/>
<keyword evidence="1 8" id="KW-0444">Lipid biosynthesis</keyword>
<comment type="subcellular location">
    <subcellularLocation>
        <location evidence="8">Cytoplasm</location>
    </subcellularLocation>
</comment>
<evidence type="ECO:0000256" key="1">
    <source>
        <dbReference type="ARBA" id="ARBA00022516"/>
    </source>
</evidence>
<comment type="catalytic activity">
    <reaction evidence="8">
        <text>apo-[ACP] + CoA = holo-[ACP] + adenosine 3',5'-bisphosphate + H(+)</text>
        <dbReference type="Rhea" id="RHEA:12068"/>
        <dbReference type="Rhea" id="RHEA-COMP:9685"/>
        <dbReference type="Rhea" id="RHEA-COMP:9690"/>
        <dbReference type="ChEBI" id="CHEBI:15378"/>
        <dbReference type="ChEBI" id="CHEBI:29999"/>
        <dbReference type="ChEBI" id="CHEBI:57287"/>
        <dbReference type="ChEBI" id="CHEBI:58343"/>
        <dbReference type="ChEBI" id="CHEBI:64479"/>
        <dbReference type="EC" id="2.7.8.7"/>
    </reaction>
</comment>
<keyword evidence="3 8" id="KW-0479">Metal-binding</keyword>
<dbReference type="InterPro" id="IPR037143">
    <property type="entry name" value="4-PPantetheinyl_Trfase_dom_sf"/>
</dbReference>
<comment type="caution">
    <text evidence="10">The sequence shown here is derived from an EMBL/GenBank/DDBJ whole genome shotgun (WGS) entry which is preliminary data.</text>
</comment>
<reference evidence="10 11" key="1">
    <citation type="submission" date="2017-10" db="EMBL/GenBank/DDBJ databases">
        <title>Draft genome sequence of cellulolytic Actinomyces sp CtC72 isolated from cattle rumen fluid.</title>
        <authorList>
            <person name="Joshi A.J."/>
            <person name="Vasudevan G."/>
            <person name="Lanjekar V.B."/>
            <person name="Hivarkar S."/>
            <person name="Engineer A."/>
            <person name="Pore S.D."/>
            <person name="Dhakephalkar P.K."/>
            <person name="Dagar S."/>
        </authorList>
    </citation>
    <scope>NUCLEOTIDE SEQUENCE [LARGE SCALE GENOMIC DNA]</scope>
    <source>
        <strain evidence="11">CtC72</strain>
    </source>
</reference>
<dbReference type="SUPFAM" id="SSF56214">
    <property type="entry name" value="4'-phosphopantetheinyl transferase"/>
    <property type="match status" value="1"/>
</dbReference>
<feature type="binding site" evidence="8">
    <location>
        <position position="21"/>
    </location>
    <ligand>
        <name>Mg(2+)</name>
        <dbReference type="ChEBI" id="CHEBI:18420"/>
    </ligand>
</feature>
<comment type="similarity">
    <text evidence="8">Belongs to the P-Pant transferase superfamily. AcpS family.</text>
</comment>
<dbReference type="RefSeq" id="WP_086614520.1">
    <property type="nucleotide sequence ID" value="NZ_MTPX02000068.1"/>
</dbReference>
<dbReference type="Gene3D" id="3.90.470.20">
    <property type="entry name" value="4'-phosphopantetheinyl transferase domain"/>
    <property type="match status" value="1"/>
</dbReference>
<comment type="cofactor">
    <cofactor evidence="8">
        <name>Mg(2+)</name>
        <dbReference type="ChEBI" id="CHEBI:18420"/>
    </cofactor>
</comment>
<keyword evidence="6 8" id="KW-0443">Lipid metabolism</keyword>
<organism evidence="10 11">
    <name type="scientific">Actinomyces ruminis</name>
    <dbReference type="NCBI Taxonomy" id="1937003"/>
    <lineage>
        <taxon>Bacteria</taxon>
        <taxon>Bacillati</taxon>
        <taxon>Actinomycetota</taxon>
        <taxon>Actinomycetes</taxon>
        <taxon>Actinomycetales</taxon>
        <taxon>Actinomycetaceae</taxon>
        <taxon>Actinomyces</taxon>
    </lineage>
</organism>
<dbReference type="EMBL" id="MTPX02000068">
    <property type="protein sequence ID" value="PHP52020.1"/>
    <property type="molecule type" value="Genomic_DNA"/>
</dbReference>
<evidence type="ECO:0000259" key="9">
    <source>
        <dbReference type="Pfam" id="PF01648"/>
    </source>
</evidence>
<evidence type="ECO:0000256" key="3">
    <source>
        <dbReference type="ARBA" id="ARBA00022723"/>
    </source>
</evidence>
<evidence type="ECO:0000256" key="7">
    <source>
        <dbReference type="ARBA" id="ARBA00023160"/>
    </source>
</evidence>
<dbReference type="InterPro" id="IPR002582">
    <property type="entry name" value="ACPS"/>
</dbReference>
<keyword evidence="11" id="KW-1185">Reference proteome</keyword>
<gene>
    <name evidence="8" type="primary">acpS</name>
    <name evidence="10" type="ORF">BW737_012315</name>
</gene>
<keyword evidence="2 8" id="KW-0808">Transferase</keyword>
<feature type="domain" description="4'-phosphopantetheinyl transferase" evidence="9">
    <location>
        <begin position="17"/>
        <end position="128"/>
    </location>
</feature>
<feature type="binding site" evidence="8">
    <location>
        <position position="75"/>
    </location>
    <ligand>
        <name>Mg(2+)</name>
        <dbReference type="ChEBI" id="CHEBI:18420"/>
    </ligand>
</feature>
<dbReference type="HAMAP" id="MF_00101">
    <property type="entry name" value="AcpS"/>
    <property type="match status" value="1"/>
</dbReference>
<evidence type="ECO:0000256" key="5">
    <source>
        <dbReference type="ARBA" id="ARBA00022842"/>
    </source>
</evidence>